<accession>A0AAN6WVD8</accession>
<dbReference type="InterPro" id="IPR046312">
    <property type="entry name" value="DUF6454"/>
</dbReference>
<dbReference type="EMBL" id="MU864391">
    <property type="protein sequence ID" value="KAK4188236.1"/>
    <property type="molecule type" value="Genomic_DNA"/>
</dbReference>
<protein>
    <submittedName>
        <fullName evidence="1">Uncharacterized protein</fullName>
    </submittedName>
</protein>
<proteinExistence type="predicted"/>
<reference evidence="1" key="1">
    <citation type="journal article" date="2023" name="Mol. Phylogenet. Evol.">
        <title>Genome-scale phylogeny and comparative genomics of the fungal order Sordariales.</title>
        <authorList>
            <person name="Hensen N."/>
            <person name="Bonometti L."/>
            <person name="Westerberg I."/>
            <person name="Brannstrom I.O."/>
            <person name="Guillou S."/>
            <person name="Cros-Aarteil S."/>
            <person name="Calhoun S."/>
            <person name="Haridas S."/>
            <person name="Kuo A."/>
            <person name="Mondo S."/>
            <person name="Pangilinan J."/>
            <person name="Riley R."/>
            <person name="LaButti K."/>
            <person name="Andreopoulos B."/>
            <person name="Lipzen A."/>
            <person name="Chen C."/>
            <person name="Yan M."/>
            <person name="Daum C."/>
            <person name="Ng V."/>
            <person name="Clum A."/>
            <person name="Steindorff A."/>
            <person name="Ohm R.A."/>
            <person name="Martin F."/>
            <person name="Silar P."/>
            <person name="Natvig D.O."/>
            <person name="Lalanne C."/>
            <person name="Gautier V."/>
            <person name="Ament-Velasquez S.L."/>
            <person name="Kruys A."/>
            <person name="Hutchinson M.I."/>
            <person name="Powell A.J."/>
            <person name="Barry K."/>
            <person name="Miller A.N."/>
            <person name="Grigoriev I.V."/>
            <person name="Debuchy R."/>
            <person name="Gladieux P."/>
            <person name="Hiltunen Thoren M."/>
            <person name="Johannesson H."/>
        </authorList>
    </citation>
    <scope>NUCLEOTIDE SEQUENCE</scope>
    <source>
        <strain evidence="1">PSN309</strain>
    </source>
</reference>
<reference evidence="1" key="2">
    <citation type="submission" date="2023-05" db="EMBL/GenBank/DDBJ databases">
        <authorList>
            <consortium name="Lawrence Berkeley National Laboratory"/>
            <person name="Steindorff A."/>
            <person name="Hensen N."/>
            <person name="Bonometti L."/>
            <person name="Westerberg I."/>
            <person name="Brannstrom I.O."/>
            <person name="Guillou S."/>
            <person name="Cros-Aarteil S."/>
            <person name="Calhoun S."/>
            <person name="Haridas S."/>
            <person name="Kuo A."/>
            <person name="Mondo S."/>
            <person name="Pangilinan J."/>
            <person name="Riley R."/>
            <person name="Labutti K."/>
            <person name="Andreopoulos B."/>
            <person name="Lipzen A."/>
            <person name="Chen C."/>
            <person name="Yanf M."/>
            <person name="Daum C."/>
            <person name="Ng V."/>
            <person name="Clum A."/>
            <person name="Ohm R."/>
            <person name="Martin F."/>
            <person name="Silar P."/>
            <person name="Natvig D."/>
            <person name="Lalanne C."/>
            <person name="Gautier V."/>
            <person name="Ament-Velasquez S.L."/>
            <person name="Kruys A."/>
            <person name="Hutchinson M.I."/>
            <person name="Powell A.J."/>
            <person name="Barry K."/>
            <person name="Miller A.N."/>
            <person name="Grigoriev I.V."/>
            <person name="Debuchy R."/>
            <person name="Gladieux P."/>
            <person name="Thoren M.H."/>
            <person name="Johannesson H."/>
        </authorList>
    </citation>
    <scope>NUCLEOTIDE SEQUENCE</scope>
    <source>
        <strain evidence="1">PSN309</strain>
    </source>
</reference>
<gene>
    <name evidence="1" type="ORF">QBC35DRAFT_514962</name>
</gene>
<dbReference type="Pfam" id="PF20055">
    <property type="entry name" value="DUF6454"/>
    <property type="match status" value="1"/>
</dbReference>
<evidence type="ECO:0000313" key="2">
    <source>
        <dbReference type="Proteomes" id="UP001302126"/>
    </source>
</evidence>
<dbReference type="Proteomes" id="UP001302126">
    <property type="component" value="Unassembled WGS sequence"/>
</dbReference>
<sequence>MKVKISLIAQQFHGLEILPHINMQKVFGSAATKASTAVLALFTSVNNPLISPNVNITVHQADVPLAHSRLPLPGGSSHGEEIIRQFAELSRSTNWNLVETVKFEGDTYEPEGLVRLGHDRYFVSAGEWIVRTSPYGSTIGGTDRSAGEGFAHMMVFDGKGTRIADATITEPGSLEYHNGGIEYDGTYIWATLSQYRPNSTATLVRMRPDTLEPEPILRIADHMGAVVHDLTTGNLLTLNWGGRAASIWDRKYGSNNPPEFTAARAVIKNPSHYTDYQDCKFLGHSQRYGFRPVMLCSGITSIYGVTIGGIALVDMETMVPLYEVPLTLKSEKGTLVTKNPMDVALVDGKMRLYFLPDEHNSTLYVYEEA</sequence>
<dbReference type="AlphaFoldDB" id="A0AAN6WVD8"/>
<keyword evidence="2" id="KW-1185">Reference proteome</keyword>
<comment type="caution">
    <text evidence="1">The sequence shown here is derived from an EMBL/GenBank/DDBJ whole genome shotgun (WGS) entry which is preliminary data.</text>
</comment>
<evidence type="ECO:0000313" key="1">
    <source>
        <dbReference type="EMBL" id="KAK4188236.1"/>
    </source>
</evidence>
<organism evidence="1 2">
    <name type="scientific">Podospora australis</name>
    <dbReference type="NCBI Taxonomy" id="1536484"/>
    <lineage>
        <taxon>Eukaryota</taxon>
        <taxon>Fungi</taxon>
        <taxon>Dikarya</taxon>
        <taxon>Ascomycota</taxon>
        <taxon>Pezizomycotina</taxon>
        <taxon>Sordariomycetes</taxon>
        <taxon>Sordariomycetidae</taxon>
        <taxon>Sordariales</taxon>
        <taxon>Podosporaceae</taxon>
        <taxon>Podospora</taxon>
    </lineage>
</organism>
<name>A0AAN6WVD8_9PEZI</name>